<feature type="domain" description="TonB-dependent receptor plug" evidence="11">
    <location>
        <begin position="96"/>
        <end position="205"/>
    </location>
</feature>
<dbReference type="InterPro" id="IPR036942">
    <property type="entry name" value="Beta-barrel_TonB_sf"/>
</dbReference>
<comment type="subcellular location">
    <subcellularLocation>
        <location evidence="1 8">Cell outer membrane</location>
        <topology evidence="1 8">Multi-pass membrane protein</topology>
    </subcellularLocation>
</comment>
<dbReference type="Gene3D" id="2.170.130.10">
    <property type="entry name" value="TonB-dependent receptor, plug domain"/>
    <property type="match status" value="1"/>
</dbReference>
<evidence type="ECO:0000256" key="2">
    <source>
        <dbReference type="ARBA" id="ARBA00022448"/>
    </source>
</evidence>
<dbReference type="PROSITE" id="PS52016">
    <property type="entry name" value="TONB_DEPENDENT_REC_3"/>
    <property type="match status" value="1"/>
</dbReference>
<dbReference type="GO" id="GO:0009279">
    <property type="term" value="C:cell outer membrane"/>
    <property type="evidence" value="ECO:0007669"/>
    <property type="project" value="UniProtKB-SubCell"/>
</dbReference>
<sequence>MKYSALFIRNIILFTSMSYSTTIPLPKVLPDALKPAFRLTLLILLFTLGTLPAFVHASGLTGDLPKSTGTALSDTLRVELEDVRIEAARLTETSAEAPFAVTAIRIPEERRLTSPGLVLTEPLRGIPGLWVNDRNNFAVGERISIRGMGWRAAFGVRGIHILMDGVPLTMPDGQSIMTLIDPAFIRDVEVVRGPVSSFWGNAGGGALLMSTANFGTEPHVRARVSAGSFGYNKQDVEAGFEAGGNRYMIYGSRLWQEGFRDHSRFEAWRFGGHADITLDARSRLRLTAAVLESPVSDNPGALTADEASDTPDLAAPNNLAQNARKITRHGQFGARYRLLLDQGDLEVQTWGLARKLQNPLAFAWIQVDRLAGGLRSTLQQEYQDFSFGVGFDASIQSDSRRNWVNEAREGGDQGPLTLDQQEDVYSLAAFSRVKVPFGDFAFTAGLRADWFDFRNNDRFMQDGDDASGSRSFGALSPMAGISYQYGSWFSYLNFTTGFETPTTTELVNRPDMTGGFNPDLNPERTIALELGTRAGLDRFNLTLDAAVFTMYVDDVLQPFEAENERRYFRNVGATRHNGFEIFAEWMPVRLLTFQAGYSFSDLTFDSDALEQAGEGLKGNQLPGIPRHRLSGFAEVRQGGLMMRLEGEYSGSYYVNSINTAENDAYAVFNLNASWIALPLGERTRVTPFFQLNNLFDERYNGSVIINGFGGRFYEPSPGRNWQAGINVSFR</sequence>
<dbReference type="Pfam" id="PF07715">
    <property type="entry name" value="Plug"/>
    <property type="match status" value="1"/>
</dbReference>
<evidence type="ECO:0000256" key="1">
    <source>
        <dbReference type="ARBA" id="ARBA00004571"/>
    </source>
</evidence>
<evidence type="ECO:0000256" key="9">
    <source>
        <dbReference type="RuleBase" id="RU003357"/>
    </source>
</evidence>
<dbReference type="InterPro" id="IPR012910">
    <property type="entry name" value="Plug_dom"/>
</dbReference>
<dbReference type="Pfam" id="PF00593">
    <property type="entry name" value="TonB_dep_Rec_b-barrel"/>
    <property type="match status" value="1"/>
</dbReference>
<dbReference type="InterPro" id="IPR000531">
    <property type="entry name" value="Beta-barrel_TonB"/>
</dbReference>
<feature type="domain" description="TonB-dependent receptor-like beta-barrel" evidence="10">
    <location>
        <begin position="263"/>
        <end position="693"/>
    </location>
</feature>
<keyword evidence="7 8" id="KW-0998">Cell outer membrane</keyword>
<evidence type="ECO:0000256" key="3">
    <source>
        <dbReference type="ARBA" id="ARBA00022452"/>
    </source>
</evidence>
<dbReference type="GO" id="GO:0044718">
    <property type="term" value="P:siderophore transmembrane transport"/>
    <property type="evidence" value="ECO:0007669"/>
    <property type="project" value="TreeGrafter"/>
</dbReference>
<accession>A0A345ULH6</accession>
<keyword evidence="5 9" id="KW-0798">TonB box</keyword>
<evidence type="ECO:0000259" key="11">
    <source>
        <dbReference type="Pfam" id="PF07715"/>
    </source>
</evidence>
<evidence type="ECO:0000313" key="13">
    <source>
        <dbReference type="Proteomes" id="UP000254808"/>
    </source>
</evidence>
<organism evidence="12 13">
    <name type="scientific">Cyclonatronum proteinivorum</name>
    <dbReference type="NCBI Taxonomy" id="1457365"/>
    <lineage>
        <taxon>Bacteria</taxon>
        <taxon>Pseudomonadati</taxon>
        <taxon>Balneolota</taxon>
        <taxon>Balneolia</taxon>
        <taxon>Balneolales</taxon>
        <taxon>Cyclonatronaceae</taxon>
        <taxon>Cyclonatronum</taxon>
    </lineage>
</organism>
<protein>
    <submittedName>
        <fullName evidence="12">Iron complex outermembrane recepter protein</fullName>
    </submittedName>
</protein>
<evidence type="ECO:0000256" key="7">
    <source>
        <dbReference type="ARBA" id="ARBA00023237"/>
    </source>
</evidence>
<dbReference type="Proteomes" id="UP000254808">
    <property type="component" value="Chromosome"/>
</dbReference>
<proteinExistence type="inferred from homology"/>
<dbReference type="Gene3D" id="2.40.170.20">
    <property type="entry name" value="TonB-dependent receptor, beta-barrel domain"/>
    <property type="match status" value="1"/>
</dbReference>
<reference evidence="12 13" key="1">
    <citation type="submission" date="2018-03" db="EMBL/GenBank/DDBJ databases">
        <title>Phenotypic and genomic properties of Cyclonatronum proteinivorum gen. nov., sp. nov., a haloalkaliphilic bacteroidete from soda lakes possessing Na+-translocating rhodopsin.</title>
        <authorList>
            <person name="Toshchakov S.V."/>
            <person name="Korzhenkov A."/>
            <person name="Samarov N.I."/>
            <person name="Kublanov I.V."/>
            <person name="Muntyan M.S."/>
            <person name="Sorokin D.Y."/>
        </authorList>
    </citation>
    <scope>NUCLEOTIDE SEQUENCE [LARGE SCALE GENOMIC DNA]</scope>
    <source>
        <strain evidence="12 13">Omega</strain>
    </source>
</reference>
<comment type="similarity">
    <text evidence="8 9">Belongs to the TonB-dependent receptor family.</text>
</comment>
<dbReference type="EMBL" id="CP027806">
    <property type="protein sequence ID" value="AXJ01328.1"/>
    <property type="molecule type" value="Genomic_DNA"/>
</dbReference>
<keyword evidence="6 8" id="KW-0472">Membrane</keyword>
<evidence type="ECO:0000313" key="12">
    <source>
        <dbReference type="EMBL" id="AXJ01328.1"/>
    </source>
</evidence>
<evidence type="ECO:0000259" key="10">
    <source>
        <dbReference type="Pfam" id="PF00593"/>
    </source>
</evidence>
<dbReference type="SUPFAM" id="SSF56935">
    <property type="entry name" value="Porins"/>
    <property type="match status" value="1"/>
</dbReference>
<dbReference type="GO" id="GO:0015344">
    <property type="term" value="F:siderophore uptake transmembrane transporter activity"/>
    <property type="evidence" value="ECO:0007669"/>
    <property type="project" value="TreeGrafter"/>
</dbReference>
<keyword evidence="3 8" id="KW-1134">Transmembrane beta strand</keyword>
<keyword evidence="2 8" id="KW-0813">Transport</keyword>
<dbReference type="KEGG" id="cprv:CYPRO_2078"/>
<gene>
    <name evidence="12" type="ORF">CYPRO_2078</name>
</gene>
<evidence type="ECO:0000256" key="6">
    <source>
        <dbReference type="ARBA" id="ARBA00023136"/>
    </source>
</evidence>
<keyword evidence="4 8" id="KW-0812">Transmembrane</keyword>
<dbReference type="InterPro" id="IPR039426">
    <property type="entry name" value="TonB-dep_rcpt-like"/>
</dbReference>
<evidence type="ECO:0000256" key="5">
    <source>
        <dbReference type="ARBA" id="ARBA00023077"/>
    </source>
</evidence>
<evidence type="ECO:0000256" key="8">
    <source>
        <dbReference type="PROSITE-ProRule" id="PRU01360"/>
    </source>
</evidence>
<evidence type="ECO:0000256" key="4">
    <source>
        <dbReference type="ARBA" id="ARBA00022692"/>
    </source>
</evidence>
<dbReference type="PANTHER" id="PTHR30069">
    <property type="entry name" value="TONB-DEPENDENT OUTER MEMBRANE RECEPTOR"/>
    <property type="match status" value="1"/>
</dbReference>
<dbReference type="PANTHER" id="PTHR30069:SF28">
    <property type="entry name" value="TONB-DEPENDENT RECEPTOR YNCD-RELATED"/>
    <property type="match status" value="1"/>
</dbReference>
<keyword evidence="13" id="KW-1185">Reference proteome</keyword>
<dbReference type="OrthoDB" id="9782587at2"/>
<dbReference type="InterPro" id="IPR037066">
    <property type="entry name" value="Plug_dom_sf"/>
</dbReference>
<dbReference type="AlphaFoldDB" id="A0A345ULH6"/>
<name>A0A345ULH6_9BACT</name>